<proteinExistence type="predicted"/>
<dbReference type="RefSeq" id="WP_015512603.1">
    <property type="nucleotide sequence ID" value="NC_021009.1"/>
</dbReference>
<organism evidence="1 2">
    <name type="scientific">Coprococcus catus GD/7</name>
    <dbReference type="NCBI Taxonomy" id="717962"/>
    <lineage>
        <taxon>Bacteria</taxon>
        <taxon>Bacillati</taxon>
        <taxon>Bacillota</taxon>
        <taxon>Clostridia</taxon>
        <taxon>Lachnospirales</taxon>
        <taxon>Lachnospiraceae</taxon>
        <taxon>Coprococcus</taxon>
    </lineage>
</organism>
<protein>
    <submittedName>
        <fullName evidence="1">CRISPR-associated protein, Csn2 family</fullName>
    </submittedName>
</protein>
<dbReference type="Proteomes" id="UP000008798">
    <property type="component" value="Chromosome"/>
</dbReference>
<accession>D4J3S9</accession>
<evidence type="ECO:0000313" key="1">
    <source>
        <dbReference type="EMBL" id="CBK79000.1"/>
    </source>
</evidence>
<dbReference type="STRING" id="717962.CC1_00210"/>
<evidence type="ECO:0000313" key="2">
    <source>
        <dbReference type="Proteomes" id="UP000008798"/>
    </source>
</evidence>
<dbReference type="CDD" id="cd09644">
    <property type="entry name" value="Csn2"/>
    <property type="match status" value="1"/>
</dbReference>
<dbReference type="NCBIfam" id="TIGR01866">
    <property type="entry name" value="cas_Csn2"/>
    <property type="match status" value="1"/>
</dbReference>
<dbReference type="EMBL" id="FP929038">
    <property type="protein sequence ID" value="CBK79000.1"/>
    <property type="molecule type" value="Genomic_DNA"/>
</dbReference>
<name>D4J3S9_9FIRM</name>
<dbReference type="InterPro" id="IPR038600">
    <property type="entry name" value="Csn2_sf"/>
</dbReference>
<dbReference type="KEGG" id="cct:CC1_00210"/>
<reference evidence="1 2" key="2">
    <citation type="submission" date="2010-03" db="EMBL/GenBank/DDBJ databases">
        <authorList>
            <person name="Pajon A."/>
        </authorList>
    </citation>
    <scope>NUCLEOTIDE SEQUENCE [LARGE SCALE GENOMIC DNA]</scope>
    <source>
        <strain evidence="1 2">GD/7</strain>
    </source>
</reference>
<dbReference type="HOGENOM" id="CLU_107519_1_0_9"/>
<reference evidence="1 2" key="1">
    <citation type="submission" date="2010-03" db="EMBL/GenBank/DDBJ databases">
        <title>The genome sequence of Coprococcus catus GD/7.</title>
        <authorList>
            <consortium name="metaHIT consortium -- http://www.metahit.eu/"/>
            <person name="Pajon A."/>
            <person name="Turner K."/>
            <person name="Parkhill J."/>
            <person name="Duncan S."/>
            <person name="Flint H."/>
        </authorList>
    </citation>
    <scope>NUCLEOTIDE SEQUENCE [LARGE SCALE GENOMIC DNA]</scope>
    <source>
        <strain evidence="1 2">GD/7</strain>
    </source>
</reference>
<dbReference type="AlphaFoldDB" id="D4J3S9"/>
<dbReference type="Pfam" id="PF09711">
    <property type="entry name" value="Cas_Csn2"/>
    <property type="match status" value="1"/>
</dbReference>
<sequence>MKMVHSELSGEIISESAAFTEWIIESPKDFSEYLHELYCQYEKDEGRFVLSQRDKILELSKYLEIIVNPFTVEINSRKILNKLYIKLEKVSKEEQMYEETLKLTAYIHEYLMQLEQQTNYILSFDDNLEIPALLKAVGIKHEEMEDDFFERIIRYVKIAVEVLSTKVFVFVNIRSYLTDEQIQELIKEIRYQEAKILFMESQERACLEGGMRYIIDRDGCEIY</sequence>
<gene>
    <name evidence="1" type="ORF">CC1_00210</name>
</gene>
<dbReference type="PATRIC" id="fig|717962.3.peg.12"/>
<dbReference type="InterPro" id="IPR010146">
    <property type="entry name" value="CRISPR-assoc_prot_Csn2-typ"/>
</dbReference>
<dbReference type="Gene3D" id="3.40.50.11940">
    <property type="match status" value="2"/>
</dbReference>